<dbReference type="AlphaFoldDB" id="I4DQP7"/>
<organism evidence="1">
    <name type="scientific">Papilio xuthus</name>
    <name type="common">Asian swallowtail butterfly</name>
    <dbReference type="NCBI Taxonomy" id="66420"/>
    <lineage>
        <taxon>Eukaryota</taxon>
        <taxon>Metazoa</taxon>
        <taxon>Ecdysozoa</taxon>
        <taxon>Arthropoda</taxon>
        <taxon>Hexapoda</taxon>
        <taxon>Insecta</taxon>
        <taxon>Pterygota</taxon>
        <taxon>Neoptera</taxon>
        <taxon>Endopterygota</taxon>
        <taxon>Lepidoptera</taxon>
        <taxon>Glossata</taxon>
        <taxon>Ditrysia</taxon>
        <taxon>Papilionoidea</taxon>
        <taxon>Papilionidae</taxon>
        <taxon>Papilioninae</taxon>
        <taxon>Papilio</taxon>
    </lineage>
</organism>
<evidence type="ECO:0000313" key="1">
    <source>
        <dbReference type="EMBL" id="BAM20237.1"/>
    </source>
</evidence>
<sequence>MQCVLNHVQETTPYWNVIRYLIEKIGGVNNIEMSKIFISIRPVFKPTVFRIKAHFVFKRVTVL</sequence>
<proteinExistence type="evidence at transcript level"/>
<accession>I4DQP7</accession>
<reference evidence="1" key="1">
    <citation type="journal article" date="2012" name="BMC Biol.">
        <title>Comprehensive microarray-based analysis for stage-specific larval camouflage pattern-associated genes in the swallowtail butterfly, Papilio xuthus.</title>
        <authorList>
            <person name="Futahashi R."/>
            <person name="Shirataki H."/>
            <person name="Narita T."/>
            <person name="Mita K."/>
            <person name="Fujiwara H."/>
        </authorList>
    </citation>
    <scope>NUCLEOTIDE SEQUENCE</scope>
    <source>
        <tissue evidence="1">Epidermis</tissue>
    </source>
</reference>
<name>I4DQP7_PAPXU</name>
<protein>
    <submittedName>
        <fullName evidence="1">Uncharacterized protein</fullName>
    </submittedName>
</protein>
<dbReference type="EMBL" id="AK404590">
    <property type="protein sequence ID" value="BAM20237.1"/>
    <property type="molecule type" value="mRNA"/>
</dbReference>